<accession>A0DZU2</accession>
<dbReference type="GO" id="GO:0005886">
    <property type="term" value="C:plasma membrane"/>
    <property type="evidence" value="ECO:0000318"/>
    <property type="project" value="GO_Central"/>
</dbReference>
<evidence type="ECO:0000256" key="2">
    <source>
        <dbReference type="ARBA" id="ARBA00022490"/>
    </source>
</evidence>
<dbReference type="SUPFAM" id="SSF103657">
    <property type="entry name" value="BAR/IMD domain-like"/>
    <property type="match status" value="1"/>
</dbReference>
<dbReference type="Gene3D" id="1.20.1270.60">
    <property type="entry name" value="Arfaptin homology (AH) domain/BAR domain"/>
    <property type="match status" value="1"/>
</dbReference>
<gene>
    <name evidence="5" type="ORF">GSPATT00021727001</name>
</gene>
<dbReference type="KEGG" id="ptm:GSPATT00021727001"/>
<reference evidence="5 6" key="1">
    <citation type="journal article" date="2006" name="Nature">
        <title>Global trends of whole-genome duplications revealed by the ciliate Paramecium tetraurelia.</title>
        <authorList>
            <consortium name="Genoscope"/>
            <person name="Aury J.-M."/>
            <person name="Jaillon O."/>
            <person name="Duret L."/>
            <person name="Noel B."/>
            <person name="Jubin C."/>
            <person name="Porcel B.M."/>
            <person name="Segurens B."/>
            <person name="Daubin V."/>
            <person name="Anthouard V."/>
            <person name="Aiach N."/>
            <person name="Arnaiz O."/>
            <person name="Billaut A."/>
            <person name="Beisson J."/>
            <person name="Blanc I."/>
            <person name="Bouhouche K."/>
            <person name="Camara F."/>
            <person name="Duharcourt S."/>
            <person name="Guigo R."/>
            <person name="Gogendeau D."/>
            <person name="Katinka M."/>
            <person name="Keller A.-M."/>
            <person name="Kissmehl R."/>
            <person name="Klotz C."/>
            <person name="Koll F."/>
            <person name="Le Moue A."/>
            <person name="Lepere C."/>
            <person name="Malinsky S."/>
            <person name="Nowacki M."/>
            <person name="Nowak J.K."/>
            <person name="Plattner H."/>
            <person name="Poulain J."/>
            <person name="Ruiz F."/>
            <person name="Serrano V."/>
            <person name="Zagulski M."/>
            <person name="Dessen P."/>
            <person name="Betermier M."/>
            <person name="Weissenbach J."/>
            <person name="Scarpelli C."/>
            <person name="Schachter V."/>
            <person name="Sperling L."/>
            <person name="Meyer E."/>
            <person name="Cohen J."/>
            <person name="Wincker P."/>
        </authorList>
    </citation>
    <scope>NUCLEOTIDE SEQUENCE [LARGE SCALE GENOMIC DNA]</scope>
    <source>
        <strain evidence="5 6">Stock d4-2</strain>
    </source>
</reference>
<dbReference type="OMA" id="SAMFNNI"/>
<dbReference type="GO" id="GO:0005737">
    <property type="term" value="C:cytoplasm"/>
    <property type="evidence" value="ECO:0000318"/>
    <property type="project" value="GO_Central"/>
</dbReference>
<name>A0DZU2_PARTE</name>
<keyword evidence="2" id="KW-0963">Cytoplasm</keyword>
<evidence type="ECO:0000256" key="1">
    <source>
        <dbReference type="ARBA" id="ARBA00004496"/>
    </source>
</evidence>
<dbReference type="PANTHER" id="PTHR23065:SF7">
    <property type="entry name" value="NOSTRIN, ISOFORM H"/>
    <property type="match status" value="1"/>
</dbReference>
<dbReference type="SMART" id="SM00055">
    <property type="entry name" value="FCH"/>
    <property type="match status" value="1"/>
</dbReference>
<dbReference type="eggNOG" id="ENOG502SRE9">
    <property type="taxonomic scope" value="Eukaryota"/>
</dbReference>
<dbReference type="OrthoDB" id="10255128at2759"/>
<evidence type="ECO:0000259" key="4">
    <source>
        <dbReference type="SMART" id="SM00055"/>
    </source>
</evidence>
<dbReference type="InterPro" id="IPR001060">
    <property type="entry name" value="FCH_dom"/>
</dbReference>
<sequence length="514" mass="60459">MDFSPDISERIDTLSKKCLEKKKVIQDFISLLQARAELEEYYSRSLEKIGNYQSKQLGESLTKLIHGKDSLKDLFIILRSYFHIQSEQTRTFARQIKNDVIQELEQHLIKEDGWQKEMQFLKQKHSKEIRRNIESLNSLRDEYIQAINEEKKYQVNKSIQKKFSCKQSEIKLQNFIAYYNQYIESYFQDIAIVQDKFSNIELERRKTIQDSGIKFFMFEISVVRNLQYDLSGITQKIEQYNPKNELNELFKDQPSDKPLLSKLNFENYKSFIHSQLNFKPDNQMATKKKKPIFDQATIPENQSDSAQQFKETNQIYMKMFQSAMFNNIITDETVTKLNELLQQTQPAVYVQSLDRILKLRLNQEDGLQNTADFQVSPEGYVSLHKLIITCLDYCNKKNDFASIIIDAYQLTRSIYKLIQLPNDNQEIKMSVFEGLTNHPVLHNSQIWINYAIQLQTMLANNTSVFAENNVTKEQTQKQMDDYIESLQSIGCDQQIVEAVKLQLNYNVIQESPIQ</sequence>
<comment type="subcellular location">
    <subcellularLocation>
        <location evidence="1">Cytoplasm</location>
    </subcellularLocation>
</comment>
<dbReference type="InterPro" id="IPR027267">
    <property type="entry name" value="AH/BAR_dom_sf"/>
</dbReference>
<dbReference type="PANTHER" id="PTHR23065">
    <property type="entry name" value="PROLINE-SERINE-THREONINE PHOSPHATASE INTERACTING PROTEIN 1"/>
    <property type="match status" value="1"/>
</dbReference>
<keyword evidence="6" id="KW-1185">Reference proteome</keyword>
<dbReference type="GeneID" id="5041741"/>
<keyword evidence="3" id="KW-0597">Phosphoprotein</keyword>
<organism evidence="5 6">
    <name type="scientific">Paramecium tetraurelia</name>
    <dbReference type="NCBI Taxonomy" id="5888"/>
    <lineage>
        <taxon>Eukaryota</taxon>
        <taxon>Sar</taxon>
        <taxon>Alveolata</taxon>
        <taxon>Ciliophora</taxon>
        <taxon>Intramacronucleata</taxon>
        <taxon>Oligohymenophorea</taxon>
        <taxon>Peniculida</taxon>
        <taxon>Parameciidae</taxon>
        <taxon>Paramecium</taxon>
    </lineage>
</organism>
<dbReference type="GO" id="GO:0043226">
    <property type="term" value="C:organelle"/>
    <property type="evidence" value="ECO:0007669"/>
    <property type="project" value="UniProtKB-ARBA"/>
</dbReference>
<protein>
    <recommendedName>
        <fullName evidence="4">FCH domain-containing protein</fullName>
    </recommendedName>
</protein>
<dbReference type="Proteomes" id="UP000000600">
    <property type="component" value="Unassembled WGS sequence"/>
</dbReference>
<evidence type="ECO:0000313" key="6">
    <source>
        <dbReference type="Proteomes" id="UP000000600"/>
    </source>
</evidence>
<evidence type="ECO:0000256" key="3">
    <source>
        <dbReference type="ARBA" id="ARBA00022553"/>
    </source>
</evidence>
<feature type="domain" description="FCH" evidence="4">
    <location>
        <begin position="1"/>
        <end position="96"/>
    </location>
</feature>
<dbReference type="InParanoid" id="A0DZU2"/>
<dbReference type="AlphaFoldDB" id="A0DZU2"/>
<dbReference type="HOGENOM" id="CLU_626234_0_0_1"/>
<dbReference type="EMBL" id="CT868650">
    <property type="protein sequence ID" value="CAK88559.1"/>
    <property type="molecule type" value="Genomic_DNA"/>
</dbReference>
<evidence type="ECO:0000313" key="5">
    <source>
        <dbReference type="EMBL" id="CAK88559.1"/>
    </source>
</evidence>
<dbReference type="RefSeq" id="XP_001455956.1">
    <property type="nucleotide sequence ID" value="XM_001455919.1"/>
</dbReference>
<proteinExistence type="predicted"/>